<accession>A0A328UG30</accession>
<evidence type="ECO:0000313" key="3">
    <source>
        <dbReference type="Proteomes" id="UP000249377"/>
    </source>
</evidence>
<dbReference type="InterPro" id="IPR051044">
    <property type="entry name" value="MAG_DAG_Lipase"/>
</dbReference>
<feature type="domain" description="Serine aminopeptidase S33" evidence="1">
    <location>
        <begin position="32"/>
        <end position="294"/>
    </location>
</feature>
<keyword evidence="3" id="KW-1185">Reference proteome</keyword>
<dbReference type="Proteomes" id="UP000249377">
    <property type="component" value="Unassembled WGS sequence"/>
</dbReference>
<dbReference type="Gene3D" id="3.40.50.1820">
    <property type="entry name" value="alpha/beta hydrolase"/>
    <property type="match status" value="1"/>
</dbReference>
<name>A0A328UG30_9FIRM</name>
<dbReference type="GO" id="GO:0016787">
    <property type="term" value="F:hydrolase activity"/>
    <property type="evidence" value="ECO:0007669"/>
    <property type="project" value="UniProtKB-KW"/>
</dbReference>
<dbReference type="InterPro" id="IPR022742">
    <property type="entry name" value="Hydrolase_4"/>
</dbReference>
<dbReference type="SUPFAM" id="SSF53474">
    <property type="entry name" value="alpha/beta-Hydrolases"/>
    <property type="match status" value="1"/>
</dbReference>
<evidence type="ECO:0000313" key="2">
    <source>
        <dbReference type="EMBL" id="RAQ22172.1"/>
    </source>
</evidence>
<dbReference type="PANTHER" id="PTHR11614">
    <property type="entry name" value="PHOSPHOLIPASE-RELATED"/>
    <property type="match status" value="1"/>
</dbReference>
<evidence type="ECO:0000259" key="1">
    <source>
        <dbReference type="Pfam" id="PF12146"/>
    </source>
</evidence>
<comment type="caution">
    <text evidence="2">The sequence shown here is derived from an EMBL/GenBank/DDBJ whole genome shotgun (WGS) entry which is preliminary data.</text>
</comment>
<proteinExistence type="predicted"/>
<protein>
    <submittedName>
        <fullName evidence="2">Alpha/beta hydrolase</fullName>
    </submittedName>
</protein>
<keyword evidence="2" id="KW-0378">Hydrolase</keyword>
<dbReference type="RefSeq" id="WP_112333658.1">
    <property type="nucleotide sequence ID" value="NZ_QLYR01000014.1"/>
</dbReference>
<dbReference type="Pfam" id="PF12146">
    <property type="entry name" value="Hydrolase_4"/>
    <property type="match status" value="1"/>
</dbReference>
<gene>
    <name evidence="2" type="ORF">DPQ25_13275</name>
</gene>
<organism evidence="2 3">
    <name type="scientific">Hydrogeniiclostridium mannosilyticum</name>
    <dbReference type="NCBI Taxonomy" id="2764322"/>
    <lineage>
        <taxon>Bacteria</taxon>
        <taxon>Bacillati</taxon>
        <taxon>Bacillota</taxon>
        <taxon>Clostridia</taxon>
        <taxon>Eubacteriales</taxon>
        <taxon>Acutalibacteraceae</taxon>
        <taxon>Hydrogeniiclostridium</taxon>
    </lineage>
</organism>
<reference evidence="2 3" key="1">
    <citation type="submission" date="2018-06" db="EMBL/GenBank/DDBJ databases">
        <title>Noncontiguous genome sequence of Ruminococcaceae bacterium ASD2818.</title>
        <authorList>
            <person name="Chaplin A.V."/>
            <person name="Sokolova S.R."/>
            <person name="Kochetkova T.O."/>
            <person name="Goltsov A.Y."/>
            <person name="Trofimov D.Y."/>
            <person name="Efimov B.A."/>
        </authorList>
    </citation>
    <scope>NUCLEOTIDE SEQUENCE [LARGE SCALE GENOMIC DNA]</scope>
    <source>
        <strain evidence="2 3">ASD2818</strain>
    </source>
</reference>
<sequence>MDVLHREISFESCVENERIFVRIVEPADRFQIRGILQIAHGMAEHSLVYVNFARYMAEQGFAVAVNDHLGHGKSVSSGGSYGYFGEGGCRNLVEDMHKLSHLLQEEYSEKPLILMGHSMGSFLARSYCAKYGNELAGAVFMGTCGNPGKAVLSVERAVAEGKIRRLGKKAHDPLFAKLSTERFNHYFAPVQTPNDWVTSDLGEAKRYTEDPLCGFDLTVSAYRDILDLQAEISAPEWFERVPKELNIFLLAGQKDPVGNFGKGVRWVAEKLKKTGHQVRLVLYPEVRHALVTEVNRDEVYQDLLDFCNSLL</sequence>
<dbReference type="EMBL" id="QLYR01000014">
    <property type="protein sequence ID" value="RAQ22172.1"/>
    <property type="molecule type" value="Genomic_DNA"/>
</dbReference>
<dbReference type="AlphaFoldDB" id="A0A328UG30"/>
<dbReference type="InterPro" id="IPR029058">
    <property type="entry name" value="AB_hydrolase_fold"/>
</dbReference>